<feature type="domain" description="Zn(2)-C6 fungal-type" evidence="8">
    <location>
        <begin position="13"/>
        <end position="44"/>
    </location>
</feature>
<evidence type="ECO:0000256" key="1">
    <source>
        <dbReference type="ARBA" id="ARBA00022723"/>
    </source>
</evidence>
<feature type="region of interest" description="Disordered" evidence="7">
    <location>
        <begin position="125"/>
        <end position="149"/>
    </location>
</feature>
<dbReference type="PANTHER" id="PTHR47171">
    <property type="entry name" value="FARA-RELATED"/>
    <property type="match status" value="1"/>
</dbReference>
<evidence type="ECO:0000256" key="6">
    <source>
        <dbReference type="ARBA" id="ARBA00023242"/>
    </source>
</evidence>
<dbReference type="PROSITE" id="PS00463">
    <property type="entry name" value="ZN2_CY6_FUNGAL_1"/>
    <property type="match status" value="1"/>
</dbReference>
<dbReference type="GO" id="GO:0006351">
    <property type="term" value="P:DNA-templated transcription"/>
    <property type="evidence" value="ECO:0007669"/>
    <property type="project" value="InterPro"/>
</dbReference>
<reference evidence="9 10" key="1">
    <citation type="submission" date="2019-04" db="EMBL/GenBank/DDBJ databases">
        <title>High contiguity whole genome sequence and gene annotation resource for two Venturia nashicola isolates.</title>
        <authorList>
            <person name="Prokchorchik M."/>
            <person name="Won K."/>
            <person name="Lee Y."/>
            <person name="Choi E.D."/>
            <person name="Segonzac C."/>
            <person name="Sohn K.H."/>
        </authorList>
    </citation>
    <scope>NUCLEOTIDE SEQUENCE [LARGE SCALE GENOMIC DNA]</scope>
    <source>
        <strain evidence="9 10">PRI2</strain>
    </source>
</reference>
<dbReference type="InterPro" id="IPR036864">
    <property type="entry name" value="Zn2-C6_fun-type_DNA-bd_sf"/>
</dbReference>
<dbReference type="InterPro" id="IPR007219">
    <property type="entry name" value="XnlR_reg_dom"/>
</dbReference>
<dbReference type="InterPro" id="IPR001138">
    <property type="entry name" value="Zn2Cys6_DnaBD"/>
</dbReference>
<dbReference type="GO" id="GO:0003677">
    <property type="term" value="F:DNA binding"/>
    <property type="evidence" value="ECO:0007669"/>
    <property type="project" value="UniProtKB-KW"/>
</dbReference>
<name>A0A4Z1PHC5_9PEZI</name>
<dbReference type="PROSITE" id="PS50048">
    <property type="entry name" value="ZN2_CY6_FUNGAL_2"/>
    <property type="match status" value="1"/>
</dbReference>
<evidence type="ECO:0000256" key="3">
    <source>
        <dbReference type="ARBA" id="ARBA00023015"/>
    </source>
</evidence>
<dbReference type="Proteomes" id="UP000298493">
    <property type="component" value="Unassembled WGS sequence"/>
</dbReference>
<dbReference type="Gene3D" id="4.10.240.10">
    <property type="entry name" value="Zn(2)-C6 fungal-type DNA-binding domain"/>
    <property type="match status" value="1"/>
</dbReference>
<keyword evidence="6" id="KW-0539">Nucleus</keyword>
<dbReference type="SMART" id="SM00066">
    <property type="entry name" value="GAL4"/>
    <property type="match status" value="1"/>
</dbReference>
<dbReference type="CDD" id="cd12148">
    <property type="entry name" value="fungal_TF_MHR"/>
    <property type="match status" value="1"/>
</dbReference>
<feature type="region of interest" description="Disordered" evidence="7">
    <location>
        <begin position="48"/>
        <end position="86"/>
    </location>
</feature>
<dbReference type="SMART" id="SM00906">
    <property type="entry name" value="Fungal_trans"/>
    <property type="match status" value="1"/>
</dbReference>
<evidence type="ECO:0000256" key="4">
    <source>
        <dbReference type="ARBA" id="ARBA00023125"/>
    </source>
</evidence>
<dbReference type="Pfam" id="PF00172">
    <property type="entry name" value="Zn_clus"/>
    <property type="match status" value="1"/>
</dbReference>
<organism evidence="9 10">
    <name type="scientific">Venturia nashicola</name>
    <dbReference type="NCBI Taxonomy" id="86259"/>
    <lineage>
        <taxon>Eukaryota</taxon>
        <taxon>Fungi</taxon>
        <taxon>Dikarya</taxon>
        <taxon>Ascomycota</taxon>
        <taxon>Pezizomycotina</taxon>
        <taxon>Dothideomycetes</taxon>
        <taxon>Pleosporomycetidae</taxon>
        <taxon>Venturiales</taxon>
        <taxon>Venturiaceae</taxon>
        <taxon>Venturia</taxon>
    </lineage>
</organism>
<protein>
    <recommendedName>
        <fullName evidence="8">Zn(2)-C6 fungal-type domain-containing protein</fullName>
    </recommendedName>
</protein>
<evidence type="ECO:0000256" key="5">
    <source>
        <dbReference type="ARBA" id="ARBA00023163"/>
    </source>
</evidence>
<dbReference type="GO" id="GO:0000981">
    <property type="term" value="F:DNA-binding transcription factor activity, RNA polymerase II-specific"/>
    <property type="evidence" value="ECO:0007669"/>
    <property type="project" value="InterPro"/>
</dbReference>
<dbReference type="EMBL" id="SNSC02000008">
    <property type="protein sequence ID" value="TID22430.1"/>
    <property type="molecule type" value="Genomic_DNA"/>
</dbReference>
<dbReference type="InterPro" id="IPR052073">
    <property type="entry name" value="Amide_Lactam_Regulators"/>
</dbReference>
<dbReference type="Pfam" id="PF04082">
    <property type="entry name" value="Fungal_trans"/>
    <property type="match status" value="1"/>
</dbReference>
<dbReference type="SUPFAM" id="SSF57701">
    <property type="entry name" value="Zn2/Cys6 DNA-binding domain"/>
    <property type="match status" value="1"/>
</dbReference>
<proteinExistence type="predicted"/>
<keyword evidence="3" id="KW-0805">Transcription regulation</keyword>
<gene>
    <name evidence="9" type="ORF">E6O75_ATG11224</name>
</gene>
<dbReference type="STRING" id="86259.A0A4Z1PHC5"/>
<dbReference type="AlphaFoldDB" id="A0A4Z1PHC5"/>
<evidence type="ECO:0000256" key="7">
    <source>
        <dbReference type="SAM" id="MobiDB-lite"/>
    </source>
</evidence>
<dbReference type="CDD" id="cd00067">
    <property type="entry name" value="GAL4"/>
    <property type="match status" value="1"/>
</dbReference>
<comment type="caution">
    <text evidence="9">The sequence shown here is derived from an EMBL/GenBank/DDBJ whole genome shotgun (WGS) entry which is preliminary data.</text>
</comment>
<keyword evidence="4" id="KW-0238">DNA-binding</keyword>
<keyword evidence="5" id="KW-0804">Transcription</keyword>
<keyword evidence="10" id="KW-1185">Reference proteome</keyword>
<evidence type="ECO:0000256" key="2">
    <source>
        <dbReference type="ARBA" id="ARBA00022833"/>
    </source>
</evidence>
<sequence length="676" mass="75356">MASAVRPVRAAKACVICHKKKIKCDLDITEGFQCSPCIRDGYECRPRERKRKRTYTLDSESPPPKIRRESTLLSPNSGASLAGGTKLAPNLSTAEASYQASSSANGAFSQPAAPVYAGFSVTSHDDASETTNATPGAGPSSARPGVGYTTTNASYLGRSEYIEAINDEEEAPPHSTRGLSAQDLEILKIQGAFEMPIRAYRESLIDHFWTRCWPWTPIVERNWIEGRPQNAISILLLQGMMLAGSRVSSSPVTYGPPEDFYKKGKMLFWMGAERDPMLMCVGALLLNWWNPEGPEHFSIDTSGFWLRIAVGLAYQIGLHREPQSKTDAAIRRRLWWSIVTRDCLIKAGHGRPRAISLQKTDVLPPSVRDFEGDVNSFDLFSAYLGISMILGDLTQCFLQKGQFMENKSRIEDRTFRWMKTLPESLQLCYPQNSRPLRAYSFEARQLHVQYFISVIILNKTAPPSTTPSSASLLASSFVAGIFEDFLVRDELRYLGPIFTFYLLAAGVCLLSSYRYAGLWHTAEQDLQIVIKSQEELGKRWPSAIGSLKRITDVRDKVTKSQRSTYFPENNLTPEQMQFFDSFGADVCRSWDVLYHNSDTQHQPSAARDIVTAGILQELRTPGGLYAESLQEGPGIDGSNTMGLDAQLLDGPVSLDQYGGIGNWLFNDWEHGNGAFW</sequence>
<evidence type="ECO:0000313" key="10">
    <source>
        <dbReference type="Proteomes" id="UP000298493"/>
    </source>
</evidence>
<evidence type="ECO:0000313" key="9">
    <source>
        <dbReference type="EMBL" id="TID22430.1"/>
    </source>
</evidence>
<keyword evidence="2" id="KW-0862">Zinc</keyword>
<evidence type="ECO:0000259" key="8">
    <source>
        <dbReference type="PROSITE" id="PS50048"/>
    </source>
</evidence>
<dbReference type="PANTHER" id="PTHR47171:SF2">
    <property type="entry name" value="TRANSCRIPTION FACTOR, PUTATIVE-RELATED"/>
    <property type="match status" value="1"/>
</dbReference>
<keyword evidence="1" id="KW-0479">Metal-binding</keyword>
<dbReference type="GO" id="GO:0008270">
    <property type="term" value="F:zinc ion binding"/>
    <property type="evidence" value="ECO:0007669"/>
    <property type="project" value="InterPro"/>
</dbReference>
<accession>A0A4Z1PHC5</accession>